<proteinExistence type="predicted"/>
<dbReference type="GO" id="GO:0016757">
    <property type="term" value="F:glycosyltransferase activity"/>
    <property type="evidence" value="ECO:0007669"/>
    <property type="project" value="TreeGrafter"/>
</dbReference>
<sequence length="371" mass="42421">MKFLFLVQGEGRGHMTQAISFAKLVRTQGHTVCGVVLGKSKRRAIPDFFKREISAPIHWIPSPNFVCDKNEKRISLSKTISKNLIQTPKYLQSLWQIHKIVQNHQPDIIVNFYDQLGGLYNLIFRPKAEYWVIGHQYLVNHSEFIFPEGRSLEKSLFKLNTQITSLGAKTQLALSFERLNSEGKTQIVPPLLRPEINYLEPTSGDFLLTYLVNPGYSEDVIKYAKQVPDQKIKVYWDKKDASETVQALPNLTFHQVNDKSFLQDMATCKSLVCTAGFESVCEAMYLGKQIMVVPVEGQYEQACNALEIQHRKIGITSSCFDFSLLENKPLEQTKTPQEFIQWQNSWGEILQNLLSKEEVTWETTTPALEIG</sequence>
<dbReference type="Gene3D" id="3.40.50.2000">
    <property type="entry name" value="Glycogen Phosphorylase B"/>
    <property type="match status" value="1"/>
</dbReference>
<dbReference type="PANTHER" id="PTHR21015:SF22">
    <property type="entry name" value="GLYCOSYLTRANSFERASE"/>
    <property type="match status" value="1"/>
</dbReference>
<dbReference type="OrthoDB" id="9793805at2"/>
<evidence type="ECO:0000313" key="1">
    <source>
        <dbReference type="EMBL" id="SHO62970.1"/>
    </source>
</evidence>
<name>A0A1M7ZDK3_9BACT</name>
<accession>A0A1M7ZDK3</accession>
<keyword evidence="2" id="KW-1185">Reference proteome</keyword>
<dbReference type="SUPFAM" id="SSF53756">
    <property type="entry name" value="UDP-Glycosyltransferase/glycogen phosphorylase"/>
    <property type="match status" value="1"/>
</dbReference>
<dbReference type="Pfam" id="PF13528">
    <property type="entry name" value="Glyco_trans_1_3"/>
    <property type="match status" value="1"/>
</dbReference>
<gene>
    <name evidence="1" type="ORF">SAMN04488108_2435</name>
</gene>
<organism evidence="1 2">
    <name type="scientific">Algoriphagus zhangzhouensis</name>
    <dbReference type="NCBI Taxonomy" id="1073327"/>
    <lineage>
        <taxon>Bacteria</taxon>
        <taxon>Pseudomonadati</taxon>
        <taxon>Bacteroidota</taxon>
        <taxon>Cytophagia</taxon>
        <taxon>Cytophagales</taxon>
        <taxon>Cyclobacteriaceae</taxon>
        <taxon>Algoriphagus</taxon>
    </lineage>
</organism>
<dbReference type="STRING" id="1073327.SAMN04488108_2435"/>
<dbReference type="Proteomes" id="UP000184609">
    <property type="component" value="Unassembled WGS sequence"/>
</dbReference>
<dbReference type="AlphaFoldDB" id="A0A1M7ZDK3"/>
<evidence type="ECO:0008006" key="3">
    <source>
        <dbReference type="Google" id="ProtNLM"/>
    </source>
</evidence>
<evidence type="ECO:0000313" key="2">
    <source>
        <dbReference type="Proteomes" id="UP000184609"/>
    </source>
</evidence>
<reference evidence="2" key="1">
    <citation type="submission" date="2016-12" db="EMBL/GenBank/DDBJ databases">
        <authorList>
            <person name="Varghese N."/>
            <person name="Submissions S."/>
        </authorList>
    </citation>
    <scope>NUCLEOTIDE SEQUENCE [LARGE SCALE GENOMIC DNA]</scope>
    <source>
        <strain evidence="2">DSM 25035</strain>
    </source>
</reference>
<dbReference type="RefSeq" id="WP_073572070.1">
    <property type="nucleotide sequence ID" value="NZ_FRXN01000003.1"/>
</dbReference>
<dbReference type="EMBL" id="FRXN01000003">
    <property type="protein sequence ID" value="SHO62970.1"/>
    <property type="molecule type" value="Genomic_DNA"/>
</dbReference>
<dbReference type="PANTHER" id="PTHR21015">
    <property type="entry name" value="UDP-N-ACETYLGLUCOSAMINE--N-ACETYLMURAMYL-(PENTAPEPTIDE) PYROPHOSPHORYL-UNDECAPRENOL N-ACETYLGLUCOSAMINE TRANSFERASE 1"/>
    <property type="match status" value="1"/>
</dbReference>
<protein>
    <recommendedName>
        <fullName evidence="3">Glycosyltransferase</fullName>
    </recommendedName>
</protein>